<evidence type="ECO:0000313" key="13">
    <source>
        <dbReference type="Proteomes" id="UP000029079"/>
    </source>
</evidence>
<evidence type="ECO:0000256" key="7">
    <source>
        <dbReference type="ARBA" id="ARBA00022958"/>
    </source>
</evidence>
<dbReference type="NCBIfam" id="TIGR02152">
    <property type="entry name" value="D_ribokin_bact"/>
    <property type="match status" value="1"/>
</dbReference>
<dbReference type="PRINTS" id="PR00990">
    <property type="entry name" value="RIBOKINASE"/>
</dbReference>
<feature type="binding site" evidence="9">
    <location>
        <begin position="39"/>
        <end position="43"/>
    </location>
    <ligand>
        <name>substrate</name>
    </ligand>
</feature>
<keyword evidence="9" id="KW-0963">Cytoplasm</keyword>
<comment type="similarity">
    <text evidence="9">Belongs to the carbohydrate kinase PfkB family. Ribokinase subfamily.</text>
</comment>
<comment type="subunit">
    <text evidence="9">Homodimer.</text>
</comment>
<evidence type="ECO:0000256" key="2">
    <source>
        <dbReference type="ARBA" id="ARBA00022723"/>
    </source>
</evidence>
<comment type="catalytic activity">
    <reaction evidence="9">
        <text>D-ribose + ATP = D-ribose 5-phosphate + ADP + H(+)</text>
        <dbReference type="Rhea" id="RHEA:13697"/>
        <dbReference type="ChEBI" id="CHEBI:15378"/>
        <dbReference type="ChEBI" id="CHEBI:30616"/>
        <dbReference type="ChEBI" id="CHEBI:47013"/>
        <dbReference type="ChEBI" id="CHEBI:78346"/>
        <dbReference type="ChEBI" id="CHEBI:456216"/>
        <dbReference type="EC" id="2.7.1.15"/>
    </reaction>
</comment>
<accession>A0A075TWY6</accession>
<feature type="binding site" evidence="9">
    <location>
        <position position="289"/>
    </location>
    <ligand>
        <name>K(+)</name>
        <dbReference type="ChEBI" id="CHEBI:29103"/>
    </ligand>
</feature>
<dbReference type="KEGG" id="wce:WS08_1151"/>
<keyword evidence="1 9" id="KW-0808">Transferase</keyword>
<keyword evidence="2 9" id="KW-0479">Metal-binding</keyword>
<evidence type="ECO:0000256" key="8">
    <source>
        <dbReference type="ARBA" id="ARBA00023277"/>
    </source>
</evidence>
<feature type="active site" description="Proton acceptor" evidence="9">
    <location>
        <position position="255"/>
    </location>
</feature>
<feature type="binding site" evidence="9">
    <location>
        <position position="140"/>
    </location>
    <ligand>
        <name>substrate</name>
    </ligand>
</feature>
<evidence type="ECO:0000256" key="1">
    <source>
        <dbReference type="ARBA" id="ARBA00022679"/>
    </source>
</evidence>
<dbReference type="InterPro" id="IPR002139">
    <property type="entry name" value="Ribo/fructo_kinase"/>
</dbReference>
<dbReference type="InterPro" id="IPR011611">
    <property type="entry name" value="PfkB_dom"/>
</dbReference>
<dbReference type="GO" id="GO:0005524">
    <property type="term" value="F:ATP binding"/>
    <property type="evidence" value="ECO:0007669"/>
    <property type="project" value="UniProtKB-UniRule"/>
</dbReference>
<feature type="binding site" evidence="9">
    <location>
        <position position="249"/>
    </location>
    <ligand>
        <name>K(+)</name>
        <dbReference type="ChEBI" id="CHEBI:29103"/>
    </ligand>
</feature>
<dbReference type="HAMAP" id="MF_01987">
    <property type="entry name" value="Ribokinase"/>
    <property type="match status" value="1"/>
</dbReference>
<keyword evidence="7 9" id="KW-0630">Potassium</keyword>
<name>A0A075TWY6_9LACO</name>
<feature type="binding site" evidence="9">
    <location>
        <position position="255"/>
    </location>
    <ligand>
        <name>substrate</name>
    </ligand>
</feature>
<dbReference type="Proteomes" id="UP000029079">
    <property type="component" value="Chromosome"/>
</dbReference>
<dbReference type="OrthoDB" id="9775849at2"/>
<comment type="function">
    <text evidence="9">Catalyzes the phosphorylation of ribose at O-5 in a reaction requiring ATP and magnesium. The resulting D-ribose-5-phosphate can then be used either for sythesis of nucleotides, histidine, and tryptophan, or as a component of the pentose phosphate pathway.</text>
</comment>
<dbReference type="KEGG" id="wci:WS105_1214"/>
<dbReference type="RefSeq" id="WP_009765095.1">
    <property type="nucleotide sequence ID" value="NZ_CP009223.1"/>
</dbReference>
<reference evidence="13" key="2">
    <citation type="submission" date="2014-08" db="EMBL/GenBank/DDBJ databases">
        <title>Complete genome of Weissella ceti strain WS74 isolated from diseased rainbow trout in Brazil.</title>
        <authorList>
            <person name="Figueiredo H.C.P."/>
            <person name="Leal C.A.G."/>
            <person name="Pereira F.L."/>
            <person name="Soares S.C."/>
            <person name="Dorella F.A."/>
            <person name="Carvalho A.F."/>
            <person name="Azevedo V.A.C."/>
        </authorList>
    </citation>
    <scope>NUCLEOTIDE SEQUENCE [LARGE SCALE GENOMIC DNA]</scope>
    <source>
        <strain evidence="13">WS74</strain>
    </source>
</reference>
<comment type="cofactor">
    <cofactor evidence="9">
        <name>Mg(2+)</name>
        <dbReference type="ChEBI" id="CHEBI:18420"/>
    </cofactor>
    <text evidence="9">Requires a divalent cation, most likely magnesium in vivo, as an electrophilic catalyst to aid phosphoryl group transfer. It is the chelate of the metal and the nucleotide that is the actual substrate.</text>
</comment>
<gene>
    <name evidence="9" type="primary">rbsK</name>
    <name evidence="12" type="ORF">WS74_1220</name>
</gene>
<dbReference type="UniPathway" id="UPA00916">
    <property type="reaction ID" value="UER00889"/>
</dbReference>
<dbReference type="Gene3D" id="3.40.1190.20">
    <property type="match status" value="1"/>
</dbReference>
<dbReference type="AlphaFoldDB" id="A0A075TWY6"/>
<evidence type="ECO:0000259" key="11">
    <source>
        <dbReference type="Pfam" id="PF00294"/>
    </source>
</evidence>
<feature type="binding site" evidence="9">
    <location>
        <begin position="223"/>
        <end position="228"/>
    </location>
    <ligand>
        <name>ATP</name>
        <dbReference type="ChEBI" id="CHEBI:30616"/>
    </ligand>
</feature>
<feature type="binding site" evidence="9">
    <location>
        <begin position="254"/>
        <end position="255"/>
    </location>
    <ligand>
        <name>ATP</name>
        <dbReference type="ChEBI" id="CHEBI:30616"/>
    </ligand>
</feature>
<keyword evidence="6 9" id="KW-0460">Magnesium</keyword>
<keyword evidence="4 9" id="KW-0418">Kinase</keyword>
<dbReference type="PATRIC" id="fig|759620.7.peg.1176"/>
<evidence type="ECO:0000256" key="10">
    <source>
        <dbReference type="NCBIfam" id="TIGR02152"/>
    </source>
</evidence>
<dbReference type="Pfam" id="PF00294">
    <property type="entry name" value="PfkB"/>
    <property type="match status" value="1"/>
</dbReference>
<feature type="binding site" evidence="9">
    <location>
        <position position="251"/>
    </location>
    <ligand>
        <name>K(+)</name>
        <dbReference type="ChEBI" id="CHEBI:29103"/>
    </ligand>
</feature>
<comment type="caution">
    <text evidence="9">Lacks conserved residue(s) required for the propagation of feature annotation.</text>
</comment>
<feature type="binding site" evidence="9">
    <location>
        <position position="291"/>
    </location>
    <ligand>
        <name>K(+)</name>
        <dbReference type="ChEBI" id="CHEBI:29103"/>
    </ligand>
</feature>
<keyword evidence="8 9" id="KW-0119">Carbohydrate metabolism</keyword>
<dbReference type="GO" id="GO:0046872">
    <property type="term" value="F:metal ion binding"/>
    <property type="evidence" value="ECO:0007669"/>
    <property type="project" value="UniProtKB-KW"/>
</dbReference>
<reference evidence="12 13" key="1">
    <citation type="journal article" date="2014" name="Genome Announc.">
        <title>Complete Genome Sequences of Fish Pathogenic Weissella ceti Strains WS74 and WS105.</title>
        <authorList>
            <person name="Figueiredo H.C."/>
            <person name="Leal C.A."/>
            <person name="Dorella F.A."/>
            <person name="Carvalho A.F."/>
            <person name="Soares S.C."/>
            <person name="Pereira F.L."/>
            <person name="Azevedo V.A."/>
        </authorList>
    </citation>
    <scope>NUCLEOTIDE SEQUENCE [LARGE SCALE GENOMIC DNA]</scope>
    <source>
        <strain evidence="12 13">WS74</strain>
    </source>
</reference>
<comment type="pathway">
    <text evidence="9">Carbohydrate metabolism; D-ribose degradation; D-ribose 5-phosphate from beta-D-ribopyranose: step 2/2.</text>
</comment>
<evidence type="ECO:0000256" key="9">
    <source>
        <dbReference type="HAMAP-Rule" id="MF_01987"/>
    </source>
</evidence>
<feature type="binding site" evidence="9">
    <location>
        <position position="185"/>
    </location>
    <ligand>
        <name>ATP</name>
        <dbReference type="ChEBI" id="CHEBI:30616"/>
    </ligand>
</feature>
<dbReference type="KEGG" id="wct:WS74_1220"/>
<sequence length="310" mass="32694">MNKVVVIGSLNIDVIQKMARLPRQGETLGMIDQSTNFGGKGANQAVAAARQGAEVAFVGSVGDDGRGQSYIDLLNEEGVDTRNISIKKDMATGTAYIMLEEDGHNTILVYGGANQALTVADVEAARDVLLDADIVVAQLEVPQEAILAGFKIAHENGAMTLLNPAPVTNHVDSELLAQTDLLIPNETEAAALLEAEATTDAAELAESMKRFENELGIKQLMVTLGSDGSFYHINGADGVVPSFKVKAVDTTAAGDTFIGSVATILQPDFSDVENVIRRASFASSLVVSRPGAIPAIPFKQEIEDGLKEQA</sequence>
<dbReference type="PANTHER" id="PTHR10584">
    <property type="entry name" value="SUGAR KINASE"/>
    <property type="match status" value="1"/>
</dbReference>
<dbReference type="InterPro" id="IPR011877">
    <property type="entry name" value="Ribokinase"/>
</dbReference>
<proteinExistence type="inferred from homology"/>
<protein>
    <recommendedName>
        <fullName evidence="9 10">Ribokinase</fullName>
        <shortName evidence="9">RK</shortName>
        <ecNumber evidence="9 10">2.7.1.15</ecNumber>
    </recommendedName>
</protein>
<dbReference type="GO" id="GO:0019303">
    <property type="term" value="P:D-ribose catabolic process"/>
    <property type="evidence" value="ECO:0007669"/>
    <property type="project" value="UniProtKB-UniRule"/>
</dbReference>
<organism evidence="12 13">
    <name type="scientific">Weissella ceti</name>
    <dbReference type="NCBI Taxonomy" id="759620"/>
    <lineage>
        <taxon>Bacteria</taxon>
        <taxon>Bacillati</taxon>
        <taxon>Bacillota</taxon>
        <taxon>Bacilli</taxon>
        <taxon>Lactobacillales</taxon>
        <taxon>Lactobacillaceae</taxon>
        <taxon>Weissella</taxon>
    </lineage>
</organism>
<dbReference type="STRING" id="759620.WS105_1214"/>
<keyword evidence="13" id="KW-1185">Reference proteome</keyword>
<evidence type="ECO:0000313" key="12">
    <source>
        <dbReference type="EMBL" id="AIM63469.1"/>
    </source>
</evidence>
<comment type="subcellular location">
    <subcellularLocation>
        <location evidence="9">Cytoplasm</location>
    </subcellularLocation>
</comment>
<dbReference type="CDD" id="cd01174">
    <property type="entry name" value="ribokinase"/>
    <property type="match status" value="1"/>
</dbReference>
<keyword evidence="3 9" id="KW-0547">Nucleotide-binding</keyword>
<keyword evidence="5 9" id="KW-0067">ATP-binding</keyword>
<dbReference type="EMBL" id="CP009223">
    <property type="protein sequence ID" value="AIM63469.1"/>
    <property type="molecule type" value="Genomic_DNA"/>
</dbReference>
<feature type="domain" description="Carbohydrate kinase PfkB" evidence="11">
    <location>
        <begin position="1"/>
        <end position="297"/>
    </location>
</feature>
<feature type="binding site" evidence="9">
    <location>
        <position position="286"/>
    </location>
    <ligand>
        <name>K(+)</name>
        <dbReference type="ChEBI" id="CHEBI:29103"/>
    </ligand>
</feature>
<evidence type="ECO:0000256" key="3">
    <source>
        <dbReference type="ARBA" id="ARBA00022741"/>
    </source>
</evidence>
<dbReference type="EC" id="2.7.1.15" evidence="9 10"/>
<dbReference type="GO" id="GO:0004747">
    <property type="term" value="F:ribokinase activity"/>
    <property type="evidence" value="ECO:0007669"/>
    <property type="project" value="UniProtKB-UniRule"/>
</dbReference>
<evidence type="ECO:0000256" key="5">
    <source>
        <dbReference type="ARBA" id="ARBA00022840"/>
    </source>
</evidence>
<evidence type="ECO:0000256" key="6">
    <source>
        <dbReference type="ARBA" id="ARBA00022842"/>
    </source>
</evidence>
<comment type="activity regulation">
    <text evidence="9">Activated by a monovalent cation that binds near, but not in, the active site. The most likely occupant of the site in vivo is potassium. Ion binding induces a conformational change that may alter substrate affinity.</text>
</comment>
<dbReference type="InterPro" id="IPR029056">
    <property type="entry name" value="Ribokinase-like"/>
</dbReference>
<dbReference type="PANTHER" id="PTHR10584:SF166">
    <property type="entry name" value="RIBOKINASE"/>
    <property type="match status" value="1"/>
</dbReference>
<feature type="binding site" evidence="9">
    <location>
        <begin position="11"/>
        <end position="13"/>
    </location>
    <ligand>
        <name>substrate</name>
    </ligand>
</feature>
<evidence type="ECO:0000256" key="4">
    <source>
        <dbReference type="ARBA" id="ARBA00022777"/>
    </source>
</evidence>
<dbReference type="SUPFAM" id="SSF53613">
    <property type="entry name" value="Ribokinase-like"/>
    <property type="match status" value="1"/>
</dbReference>
<dbReference type="GO" id="GO:0005829">
    <property type="term" value="C:cytosol"/>
    <property type="evidence" value="ECO:0007669"/>
    <property type="project" value="TreeGrafter"/>
</dbReference>